<dbReference type="AlphaFoldDB" id="A0A5E5BJY2"/>
<dbReference type="Proteomes" id="UP000335538">
    <property type="component" value="Unassembled WGS sequence"/>
</dbReference>
<evidence type="ECO:0000313" key="1">
    <source>
        <dbReference type="EMBL" id="VVE85355.1"/>
    </source>
</evidence>
<evidence type="ECO:0000313" key="2">
    <source>
        <dbReference type="Proteomes" id="UP000335538"/>
    </source>
</evidence>
<proteinExistence type="predicted"/>
<gene>
    <name evidence="1" type="ORF">PSP31121_05192</name>
</gene>
<protein>
    <submittedName>
        <fullName evidence="1">Uncharacterized protein</fullName>
    </submittedName>
</protein>
<dbReference type="EMBL" id="CABPSR010000026">
    <property type="protein sequence ID" value="VVE85355.1"/>
    <property type="molecule type" value="Genomic_DNA"/>
</dbReference>
<accession>A0A5E5BJY2</accession>
<name>A0A5E5BJY2_9BURK</name>
<organism evidence="1 2">
    <name type="scientific">Pandoraea sputorum</name>
    <dbReference type="NCBI Taxonomy" id="93222"/>
    <lineage>
        <taxon>Bacteria</taxon>
        <taxon>Pseudomonadati</taxon>
        <taxon>Pseudomonadota</taxon>
        <taxon>Betaproteobacteria</taxon>
        <taxon>Burkholderiales</taxon>
        <taxon>Burkholderiaceae</taxon>
        <taxon>Pandoraea</taxon>
    </lineage>
</organism>
<sequence>MLRMEVITQRGLKHKKPEAIAFFSKVPGSA</sequence>
<reference evidence="1 2" key="1">
    <citation type="submission" date="2019-08" db="EMBL/GenBank/DDBJ databases">
        <authorList>
            <person name="Peeters C."/>
        </authorList>
    </citation>
    <scope>NUCLEOTIDE SEQUENCE [LARGE SCALE GENOMIC DNA]</scope>
    <source>
        <strain evidence="1 2">LMG 31121</strain>
    </source>
</reference>